<protein>
    <submittedName>
        <fullName evidence="2">Uncharacterized protein</fullName>
    </submittedName>
</protein>
<reference evidence="2 3" key="1">
    <citation type="submission" date="2019-09" db="EMBL/GenBank/DDBJ databases">
        <authorList>
            <person name="Depoorter E."/>
        </authorList>
    </citation>
    <scope>NUCLEOTIDE SEQUENCE [LARGE SCALE GENOMIC DNA]</scope>
    <source>
        <strain evidence="2">R-71171</strain>
    </source>
</reference>
<dbReference type="AlphaFoldDB" id="A0A6P3BRA2"/>
<accession>A0A6P3BRA2</accession>
<evidence type="ECO:0000256" key="1">
    <source>
        <dbReference type="SAM" id="MobiDB-lite"/>
    </source>
</evidence>
<evidence type="ECO:0000313" key="2">
    <source>
        <dbReference type="EMBL" id="VWD61203.1"/>
    </source>
</evidence>
<gene>
    <name evidence="2" type="ORF">BCO71171_06611</name>
</gene>
<feature type="region of interest" description="Disordered" evidence="1">
    <location>
        <begin position="1"/>
        <end position="38"/>
    </location>
</feature>
<name>A0A6P3BRA2_9BURK</name>
<evidence type="ECO:0000313" key="3">
    <source>
        <dbReference type="Proteomes" id="UP000494182"/>
    </source>
</evidence>
<organism evidence="2 3">
    <name type="scientific">Burkholderia contaminans</name>
    <dbReference type="NCBI Taxonomy" id="488447"/>
    <lineage>
        <taxon>Bacteria</taxon>
        <taxon>Pseudomonadati</taxon>
        <taxon>Pseudomonadota</taxon>
        <taxon>Betaproteobacteria</taxon>
        <taxon>Burkholderiales</taxon>
        <taxon>Burkholderiaceae</taxon>
        <taxon>Burkholderia</taxon>
        <taxon>Burkholderia cepacia complex</taxon>
    </lineage>
</organism>
<proteinExistence type="predicted"/>
<sequence length="76" mass="8326">MRCKPVNGGAGYPARIRHRANHPHSPATRAPHASCMPGVDHRNVIDAQASDTNAMFPIWQRAARAEPKDSETQRAS</sequence>
<dbReference type="EMBL" id="CABVQT010000025">
    <property type="protein sequence ID" value="VWD61203.1"/>
    <property type="molecule type" value="Genomic_DNA"/>
</dbReference>
<dbReference type="Proteomes" id="UP000494182">
    <property type="component" value="Unassembled WGS sequence"/>
</dbReference>